<dbReference type="InterPro" id="IPR000477">
    <property type="entry name" value="RT_dom"/>
</dbReference>
<dbReference type="Pfam" id="PF00078">
    <property type="entry name" value="RVT_1"/>
    <property type="match status" value="1"/>
</dbReference>
<proteinExistence type="predicted"/>
<evidence type="ECO:0000259" key="1">
    <source>
        <dbReference type="Pfam" id="PF00078"/>
    </source>
</evidence>
<comment type="caution">
    <text evidence="2">The sequence shown here is derived from an EMBL/GenBank/DDBJ whole genome shotgun (WGS) entry which is preliminary data.</text>
</comment>
<protein>
    <submittedName>
        <fullName evidence="2">Pol polyprotein</fullName>
    </submittedName>
</protein>
<dbReference type="AlphaFoldDB" id="A0AAV4BND4"/>
<dbReference type="InterPro" id="IPR043502">
    <property type="entry name" value="DNA/RNA_pol_sf"/>
</dbReference>
<dbReference type="InterPro" id="IPR053134">
    <property type="entry name" value="RNA-dir_DNA_polymerase"/>
</dbReference>
<gene>
    <name evidence="2" type="ORF">PoB_004713300</name>
</gene>
<dbReference type="PANTHER" id="PTHR24559">
    <property type="entry name" value="TRANSPOSON TY3-I GAG-POL POLYPROTEIN"/>
    <property type="match status" value="1"/>
</dbReference>
<evidence type="ECO:0000313" key="2">
    <source>
        <dbReference type="EMBL" id="GFO20628.1"/>
    </source>
</evidence>
<name>A0AAV4BND4_9GAST</name>
<dbReference type="Gene3D" id="3.10.10.10">
    <property type="entry name" value="HIV Type 1 Reverse Transcriptase, subunit A, domain 1"/>
    <property type="match status" value="1"/>
</dbReference>
<dbReference type="SUPFAM" id="SSF56672">
    <property type="entry name" value="DNA/RNA polymerases"/>
    <property type="match status" value="1"/>
</dbReference>
<reference evidence="2 3" key="1">
    <citation type="journal article" date="2021" name="Elife">
        <title>Chloroplast acquisition without the gene transfer in kleptoplastic sea slugs, Plakobranchus ocellatus.</title>
        <authorList>
            <person name="Maeda T."/>
            <person name="Takahashi S."/>
            <person name="Yoshida T."/>
            <person name="Shimamura S."/>
            <person name="Takaki Y."/>
            <person name="Nagai Y."/>
            <person name="Toyoda A."/>
            <person name="Suzuki Y."/>
            <person name="Arimoto A."/>
            <person name="Ishii H."/>
            <person name="Satoh N."/>
            <person name="Nishiyama T."/>
            <person name="Hasebe M."/>
            <person name="Maruyama T."/>
            <person name="Minagawa J."/>
            <person name="Obokata J."/>
            <person name="Shigenobu S."/>
        </authorList>
    </citation>
    <scope>NUCLEOTIDE SEQUENCE [LARGE SCALE GENOMIC DNA]</scope>
</reference>
<sequence>MRRTFKGEEDAHLDKMLEAGVVHPSVSEWASPPVLVRKRDGSVRWCVDYRALNKITWKDVFPMPRIEDCLDALDGDLWFSKLDANSAYWQLRLDEESKLKTAFCTRR</sequence>
<dbReference type="EMBL" id="BLXT01005191">
    <property type="protein sequence ID" value="GFO20628.1"/>
    <property type="molecule type" value="Genomic_DNA"/>
</dbReference>
<keyword evidence="3" id="KW-1185">Reference proteome</keyword>
<dbReference type="InterPro" id="IPR043128">
    <property type="entry name" value="Rev_trsase/Diguanyl_cyclase"/>
</dbReference>
<accession>A0AAV4BND4</accession>
<dbReference type="CDD" id="cd01647">
    <property type="entry name" value="RT_LTR"/>
    <property type="match status" value="1"/>
</dbReference>
<organism evidence="2 3">
    <name type="scientific">Plakobranchus ocellatus</name>
    <dbReference type="NCBI Taxonomy" id="259542"/>
    <lineage>
        <taxon>Eukaryota</taxon>
        <taxon>Metazoa</taxon>
        <taxon>Spiralia</taxon>
        <taxon>Lophotrochozoa</taxon>
        <taxon>Mollusca</taxon>
        <taxon>Gastropoda</taxon>
        <taxon>Heterobranchia</taxon>
        <taxon>Euthyneura</taxon>
        <taxon>Panpulmonata</taxon>
        <taxon>Sacoglossa</taxon>
        <taxon>Placobranchoidea</taxon>
        <taxon>Plakobranchidae</taxon>
        <taxon>Plakobranchus</taxon>
    </lineage>
</organism>
<dbReference type="PANTHER" id="PTHR24559:SF435">
    <property type="entry name" value="RIBONUCLEASE H"/>
    <property type="match status" value="1"/>
</dbReference>
<dbReference type="Gene3D" id="3.30.70.270">
    <property type="match status" value="1"/>
</dbReference>
<feature type="domain" description="Reverse transcriptase" evidence="1">
    <location>
        <begin position="36"/>
        <end position="106"/>
    </location>
</feature>
<dbReference type="Proteomes" id="UP000735302">
    <property type="component" value="Unassembled WGS sequence"/>
</dbReference>
<evidence type="ECO:0000313" key="3">
    <source>
        <dbReference type="Proteomes" id="UP000735302"/>
    </source>
</evidence>